<name>A0A5J4P931_9ZZZZ</name>
<feature type="non-terminal residue" evidence="1">
    <location>
        <position position="1"/>
    </location>
</feature>
<dbReference type="AlphaFoldDB" id="A0A5J4P931"/>
<sequence length="39" mass="4284">QIGYQGMDASPMLPLDGKYTRDMSYNPFGADKPQKDCSG</sequence>
<organism evidence="1">
    <name type="scientific">termite gut metagenome</name>
    <dbReference type="NCBI Taxonomy" id="433724"/>
    <lineage>
        <taxon>unclassified sequences</taxon>
        <taxon>metagenomes</taxon>
        <taxon>organismal metagenomes</taxon>
    </lineage>
</organism>
<evidence type="ECO:0000313" key="1">
    <source>
        <dbReference type="EMBL" id="KAA6305231.1"/>
    </source>
</evidence>
<accession>A0A5J4P931</accession>
<protein>
    <submittedName>
        <fullName evidence="1">Uncharacterized protein</fullName>
    </submittedName>
</protein>
<gene>
    <name evidence="1" type="ORF">EZS27_043117</name>
</gene>
<comment type="caution">
    <text evidence="1">The sequence shown here is derived from an EMBL/GenBank/DDBJ whole genome shotgun (WGS) entry which is preliminary data.</text>
</comment>
<reference evidence="1" key="1">
    <citation type="submission" date="2019-03" db="EMBL/GenBank/DDBJ databases">
        <title>Single cell metagenomics reveals metabolic interactions within the superorganism composed of flagellate Streblomastix strix and complex community of Bacteroidetes bacteria on its surface.</title>
        <authorList>
            <person name="Treitli S.C."/>
            <person name="Kolisko M."/>
            <person name="Husnik F."/>
            <person name="Keeling P."/>
            <person name="Hampl V."/>
        </authorList>
    </citation>
    <scope>NUCLEOTIDE SEQUENCE</scope>
    <source>
        <strain evidence="1">STM</strain>
    </source>
</reference>
<proteinExistence type="predicted"/>
<dbReference type="EMBL" id="SNRY01010865">
    <property type="protein sequence ID" value="KAA6305231.1"/>
    <property type="molecule type" value="Genomic_DNA"/>
</dbReference>